<organism evidence="3 4">
    <name type="scientific">Prunus dulcis</name>
    <name type="common">Almond</name>
    <name type="synonym">Amygdalus dulcis</name>
    <dbReference type="NCBI Taxonomy" id="3755"/>
    <lineage>
        <taxon>Eukaryota</taxon>
        <taxon>Viridiplantae</taxon>
        <taxon>Streptophyta</taxon>
        <taxon>Embryophyta</taxon>
        <taxon>Tracheophyta</taxon>
        <taxon>Spermatophyta</taxon>
        <taxon>Magnoliopsida</taxon>
        <taxon>eudicotyledons</taxon>
        <taxon>Gunneridae</taxon>
        <taxon>Pentapetalae</taxon>
        <taxon>rosids</taxon>
        <taxon>fabids</taxon>
        <taxon>Rosales</taxon>
        <taxon>Rosaceae</taxon>
        <taxon>Amygdaloideae</taxon>
        <taxon>Amygdaleae</taxon>
        <taxon>Prunus</taxon>
    </lineage>
</organism>
<sequence>MTTYSIENQVDLDLKSDSSNENSTGTPQTLDMQESTSSTPGDISSDERRTQAYDHTPLKWRRLDDVLAQCNLCIMEPEKYADAAQDESWLKAMEDELQMIEKNETWELVDRPTEKPVIGVKWVYKTKLNLDGSVQNNKARLVAKGYAQKPGLDYNETYAPVARLDTIRTLIALAAKKGWKLF</sequence>
<name>A0AAD4WJB4_PRUDU</name>
<dbReference type="AlphaFoldDB" id="A0AAD4WJB4"/>
<protein>
    <recommendedName>
        <fullName evidence="2">Reverse transcriptase Ty1/copia-type domain-containing protein</fullName>
    </recommendedName>
</protein>
<gene>
    <name evidence="3" type="ORF">L3X38_011575</name>
</gene>
<dbReference type="InterPro" id="IPR013103">
    <property type="entry name" value="RVT_2"/>
</dbReference>
<keyword evidence="4" id="KW-1185">Reference proteome</keyword>
<feature type="domain" description="Reverse transcriptase Ty1/copia-type" evidence="2">
    <location>
        <begin position="103"/>
        <end position="180"/>
    </location>
</feature>
<dbReference type="Proteomes" id="UP001054821">
    <property type="component" value="Chromosome 2"/>
</dbReference>
<dbReference type="EMBL" id="JAJFAZ020000002">
    <property type="protein sequence ID" value="KAI5343699.1"/>
    <property type="molecule type" value="Genomic_DNA"/>
</dbReference>
<reference evidence="3 4" key="1">
    <citation type="journal article" date="2022" name="G3 (Bethesda)">
        <title>Whole-genome sequence and methylome profiling of the almond [Prunus dulcis (Mill.) D.A. Webb] cultivar 'Nonpareil'.</title>
        <authorList>
            <person name="D'Amico-Willman K.M."/>
            <person name="Ouma W.Z."/>
            <person name="Meulia T."/>
            <person name="Sideli G.M."/>
            <person name="Gradziel T.M."/>
            <person name="Fresnedo-Ramirez J."/>
        </authorList>
    </citation>
    <scope>NUCLEOTIDE SEQUENCE [LARGE SCALE GENOMIC DNA]</scope>
    <source>
        <strain evidence="3">Clone GOH B32 T37-40</strain>
    </source>
</reference>
<evidence type="ECO:0000313" key="3">
    <source>
        <dbReference type="EMBL" id="KAI5343699.1"/>
    </source>
</evidence>
<accession>A0AAD4WJB4</accession>
<comment type="caution">
    <text evidence="3">The sequence shown here is derived from an EMBL/GenBank/DDBJ whole genome shotgun (WGS) entry which is preliminary data.</text>
</comment>
<dbReference type="Pfam" id="PF07727">
    <property type="entry name" value="RVT_2"/>
    <property type="match status" value="1"/>
</dbReference>
<evidence type="ECO:0000256" key="1">
    <source>
        <dbReference type="SAM" id="MobiDB-lite"/>
    </source>
</evidence>
<feature type="compositionally biased region" description="Polar residues" evidence="1">
    <location>
        <begin position="19"/>
        <end position="42"/>
    </location>
</feature>
<evidence type="ECO:0000259" key="2">
    <source>
        <dbReference type="Pfam" id="PF07727"/>
    </source>
</evidence>
<proteinExistence type="predicted"/>
<evidence type="ECO:0000313" key="4">
    <source>
        <dbReference type="Proteomes" id="UP001054821"/>
    </source>
</evidence>
<feature type="region of interest" description="Disordered" evidence="1">
    <location>
        <begin position="1"/>
        <end position="50"/>
    </location>
</feature>